<organism evidence="1">
    <name type="scientific">marine sediment metagenome</name>
    <dbReference type="NCBI Taxonomy" id="412755"/>
    <lineage>
        <taxon>unclassified sequences</taxon>
        <taxon>metagenomes</taxon>
        <taxon>ecological metagenomes</taxon>
    </lineage>
</organism>
<gene>
    <name evidence="1" type="ORF">S12H4_29550</name>
</gene>
<name>X1SYZ8_9ZZZZ</name>
<reference evidence="1" key="1">
    <citation type="journal article" date="2014" name="Front. Microbiol.">
        <title>High frequency of phylogenetically diverse reductive dehalogenase-homologous genes in deep subseafloor sedimentary metagenomes.</title>
        <authorList>
            <person name="Kawai M."/>
            <person name="Futagami T."/>
            <person name="Toyoda A."/>
            <person name="Takaki Y."/>
            <person name="Nishi S."/>
            <person name="Hori S."/>
            <person name="Arai W."/>
            <person name="Tsubouchi T."/>
            <person name="Morono Y."/>
            <person name="Uchiyama I."/>
            <person name="Ito T."/>
            <person name="Fujiyama A."/>
            <person name="Inagaki F."/>
            <person name="Takami H."/>
        </authorList>
    </citation>
    <scope>NUCLEOTIDE SEQUENCE</scope>
    <source>
        <strain evidence="1">Expedition CK06-06</strain>
    </source>
</reference>
<accession>X1SYZ8</accession>
<comment type="caution">
    <text evidence="1">The sequence shown here is derived from an EMBL/GenBank/DDBJ whole genome shotgun (WGS) entry which is preliminary data.</text>
</comment>
<sequence length="153" mass="17378">GDIGLHFVHGGGSLQEIIIPFIRFYKKKEEIAEIVEFRRLDSTKKITTGSLKISIYQEQPVSSDIKPMEIIMGLYDEKGKLISNEVEVILESTSDNPKERIKNIILTLSGKGSQSSFCYLRAFDINDKSRLNPVRINDKLIISTVMDIDEFLI</sequence>
<proteinExistence type="predicted"/>
<evidence type="ECO:0000313" key="1">
    <source>
        <dbReference type="EMBL" id="GAI98302.1"/>
    </source>
</evidence>
<dbReference type="AlphaFoldDB" id="X1SYZ8"/>
<protein>
    <submittedName>
        <fullName evidence="1">Uncharacterized protein</fullName>
    </submittedName>
</protein>
<feature type="non-terminal residue" evidence="1">
    <location>
        <position position="1"/>
    </location>
</feature>
<dbReference type="EMBL" id="BARW01017054">
    <property type="protein sequence ID" value="GAI98302.1"/>
    <property type="molecule type" value="Genomic_DNA"/>
</dbReference>